<name>A0A067KT75_JATCU</name>
<gene>
    <name evidence="1" type="ORF">JCGZ_11205</name>
</gene>
<accession>A0A067KT75</accession>
<keyword evidence="2" id="KW-1185">Reference proteome</keyword>
<proteinExistence type="predicted"/>
<evidence type="ECO:0000313" key="2">
    <source>
        <dbReference type="Proteomes" id="UP000027138"/>
    </source>
</evidence>
<sequence length="322" mass="35221">MSQLPEIPAFAYTPEMNTLGEIPDIPVFEGERVPVSRNALTPGTRLLQLLPLPGTEFLTYGPGVVVNLTGSFSGHSRCGPTSTGFTLVVQEVMLQLIPGRFLGIWRTGTILSPVPRIPITGAPSDSLGGGCLGGVSRCAVAEAYTQSRFLLRGYWLDRHFLGERIYELQEYIGSPADIPLSAGNYATYFSTRLQARLPEVREYIQDRKKHRTPAYYRAQAEAEAKATAPAGPAGAVLGNVPFPPGMEVALDPALGLGSAIIIPADLRQAPPPLQLDPEHATHVLAQRYEELYHRFGFARSYIARLYPELHERVCNIPSRSTR</sequence>
<protein>
    <submittedName>
        <fullName evidence="1">Uncharacterized protein</fullName>
    </submittedName>
</protein>
<evidence type="ECO:0000313" key="1">
    <source>
        <dbReference type="EMBL" id="KDP35044.1"/>
    </source>
</evidence>
<reference evidence="1 2" key="1">
    <citation type="journal article" date="2014" name="PLoS ONE">
        <title>Global Analysis of Gene Expression Profiles in Physic Nut (Jatropha curcas L.) Seedlings Exposed to Salt Stress.</title>
        <authorList>
            <person name="Zhang L."/>
            <person name="Zhang C."/>
            <person name="Wu P."/>
            <person name="Chen Y."/>
            <person name="Li M."/>
            <person name="Jiang H."/>
            <person name="Wu G."/>
        </authorList>
    </citation>
    <scope>NUCLEOTIDE SEQUENCE [LARGE SCALE GENOMIC DNA]</scope>
    <source>
        <strain evidence="2">cv. GZQX0401</strain>
        <tissue evidence="1">Young leaves</tissue>
    </source>
</reference>
<dbReference type="EMBL" id="KK914501">
    <property type="protein sequence ID" value="KDP35044.1"/>
    <property type="molecule type" value="Genomic_DNA"/>
</dbReference>
<organism evidence="1 2">
    <name type="scientific">Jatropha curcas</name>
    <name type="common">Barbados nut</name>
    <dbReference type="NCBI Taxonomy" id="180498"/>
    <lineage>
        <taxon>Eukaryota</taxon>
        <taxon>Viridiplantae</taxon>
        <taxon>Streptophyta</taxon>
        <taxon>Embryophyta</taxon>
        <taxon>Tracheophyta</taxon>
        <taxon>Spermatophyta</taxon>
        <taxon>Magnoliopsida</taxon>
        <taxon>eudicotyledons</taxon>
        <taxon>Gunneridae</taxon>
        <taxon>Pentapetalae</taxon>
        <taxon>rosids</taxon>
        <taxon>fabids</taxon>
        <taxon>Malpighiales</taxon>
        <taxon>Euphorbiaceae</taxon>
        <taxon>Crotonoideae</taxon>
        <taxon>Jatropheae</taxon>
        <taxon>Jatropha</taxon>
    </lineage>
</organism>
<dbReference type="AlphaFoldDB" id="A0A067KT75"/>
<dbReference type="Proteomes" id="UP000027138">
    <property type="component" value="Unassembled WGS sequence"/>
</dbReference>